<proteinExistence type="predicted"/>
<protein>
    <submittedName>
        <fullName evidence="2">Uncharacterized protein</fullName>
    </submittedName>
</protein>
<comment type="caution">
    <text evidence="2">The sequence shown here is derived from an EMBL/GenBank/DDBJ whole genome shotgun (WGS) entry which is preliminary data.</text>
</comment>
<keyword evidence="1" id="KW-0812">Transmembrane</keyword>
<keyword evidence="1" id="KW-0472">Membrane</keyword>
<organism evidence="2 3">
    <name type="scientific">Mycolicibacterium vaccae ATCC 25954</name>
    <dbReference type="NCBI Taxonomy" id="1194972"/>
    <lineage>
        <taxon>Bacteria</taxon>
        <taxon>Bacillati</taxon>
        <taxon>Actinomycetota</taxon>
        <taxon>Actinomycetes</taxon>
        <taxon>Mycobacteriales</taxon>
        <taxon>Mycobacteriaceae</taxon>
        <taxon>Mycolicibacterium</taxon>
    </lineage>
</organism>
<keyword evidence="1" id="KW-1133">Transmembrane helix</keyword>
<name>K0URG1_MYCVA</name>
<accession>K0URG1</accession>
<dbReference type="Proteomes" id="UP000006072">
    <property type="component" value="Unassembled WGS sequence"/>
</dbReference>
<gene>
    <name evidence="2" type="ORF">MVAC_26125</name>
</gene>
<evidence type="ECO:0000313" key="2">
    <source>
        <dbReference type="EMBL" id="EJZ05203.1"/>
    </source>
</evidence>
<feature type="transmembrane region" description="Helical" evidence="1">
    <location>
        <begin position="61"/>
        <end position="79"/>
    </location>
</feature>
<evidence type="ECO:0000256" key="1">
    <source>
        <dbReference type="SAM" id="Phobius"/>
    </source>
</evidence>
<dbReference type="RefSeq" id="WP_003933933.1">
    <property type="nucleotide sequence ID" value="NZ_JH814708.1"/>
</dbReference>
<feature type="transmembrane region" description="Helical" evidence="1">
    <location>
        <begin position="20"/>
        <end position="41"/>
    </location>
</feature>
<sequence>MSIRTATRSLLARRLSVADVIELGLWLAIPYVTIGLGWAFFRFEEVQQLETILQVRLPAGGGLVAYLLVAALWPIQLLLPTACAV</sequence>
<keyword evidence="3" id="KW-1185">Reference proteome</keyword>
<reference evidence="2 3" key="1">
    <citation type="journal article" date="2012" name="J. Bacteriol.">
        <title>Complete Genome Sequence of Mycobacterium vaccae Type Strain ATCC 25954.</title>
        <authorList>
            <person name="Ho Y.S."/>
            <person name="Adroub S.A."/>
            <person name="Abadi M."/>
            <person name="Al Alwan B."/>
            <person name="Alkhateeb R."/>
            <person name="Gao G."/>
            <person name="Ragab A."/>
            <person name="Ali S."/>
            <person name="van Soolingen D."/>
            <person name="Bitter W."/>
            <person name="Pain A."/>
            <person name="Abdallah A.M."/>
        </authorList>
    </citation>
    <scope>NUCLEOTIDE SEQUENCE [LARGE SCALE GENOMIC DNA]</scope>
    <source>
        <strain evidence="2 3">ATCC 25954</strain>
    </source>
</reference>
<evidence type="ECO:0000313" key="3">
    <source>
        <dbReference type="Proteomes" id="UP000006072"/>
    </source>
</evidence>
<dbReference type="EMBL" id="ALQA01000087">
    <property type="protein sequence ID" value="EJZ05203.1"/>
    <property type="molecule type" value="Genomic_DNA"/>
</dbReference>
<dbReference type="eggNOG" id="ENOG5031TUC">
    <property type="taxonomic scope" value="Bacteria"/>
</dbReference>
<dbReference type="HOGENOM" id="CLU_2538916_0_0_11"/>
<dbReference type="AlphaFoldDB" id="K0URG1"/>